<keyword evidence="5 8" id="KW-0418">Kinase</keyword>
<dbReference type="Gene3D" id="3.30.420.40">
    <property type="match status" value="2"/>
</dbReference>
<dbReference type="EMBL" id="DF967972">
    <property type="protein sequence ID" value="GAP13575.1"/>
    <property type="molecule type" value="Genomic_DNA"/>
</dbReference>
<dbReference type="Proteomes" id="UP000055060">
    <property type="component" value="Unassembled WGS sequence"/>
</dbReference>
<accession>A0A0S7B8A6</accession>
<feature type="site" description="Important for activity" evidence="8">
    <location>
        <position position="8"/>
    </location>
</feature>
<keyword evidence="6 8" id="KW-0067">ATP-binding</keyword>
<dbReference type="PROSITE" id="PS00933">
    <property type="entry name" value="FGGY_KINASES_1"/>
    <property type="match status" value="1"/>
</dbReference>
<evidence type="ECO:0000256" key="9">
    <source>
        <dbReference type="RuleBase" id="RU003733"/>
    </source>
</evidence>
<dbReference type="InterPro" id="IPR018484">
    <property type="entry name" value="FGGY_N"/>
</dbReference>
<evidence type="ECO:0000256" key="2">
    <source>
        <dbReference type="ARBA" id="ARBA00022629"/>
    </source>
</evidence>
<gene>
    <name evidence="8 10" type="primary">xylB</name>
    <name evidence="13" type="ORF">LARV_01330</name>
</gene>
<evidence type="ECO:0000256" key="4">
    <source>
        <dbReference type="ARBA" id="ARBA00022741"/>
    </source>
</evidence>
<dbReference type="GO" id="GO:0005524">
    <property type="term" value="F:ATP binding"/>
    <property type="evidence" value="ECO:0007669"/>
    <property type="project" value="UniProtKB-UniRule"/>
</dbReference>
<evidence type="ECO:0000256" key="1">
    <source>
        <dbReference type="ARBA" id="ARBA00009156"/>
    </source>
</evidence>
<proteinExistence type="inferred from homology"/>
<dbReference type="AlphaFoldDB" id="A0A0S7B8A6"/>
<evidence type="ECO:0000313" key="14">
    <source>
        <dbReference type="Proteomes" id="UP000055060"/>
    </source>
</evidence>
<evidence type="ECO:0000256" key="6">
    <source>
        <dbReference type="ARBA" id="ARBA00022840"/>
    </source>
</evidence>
<dbReference type="EC" id="2.7.1.17" evidence="8 10"/>
<organism evidence="13">
    <name type="scientific">Longilinea arvoryzae</name>
    <dbReference type="NCBI Taxonomy" id="360412"/>
    <lineage>
        <taxon>Bacteria</taxon>
        <taxon>Bacillati</taxon>
        <taxon>Chloroflexota</taxon>
        <taxon>Anaerolineae</taxon>
        <taxon>Anaerolineales</taxon>
        <taxon>Anaerolineaceae</taxon>
        <taxon>Longilinea</taxon>
    </lineage>
</organism>
<dbReference type="RefSeq" id="WP_075072906.1">
    <property type="nucleotide sequence ID" value="NZ_DF967972.1"/>
</dbReference>
<evidence type="ECO:0000256" key="8">
    <source>
        <dbReference type="HAMAP-Rule" id="MF_02220"/>
    </source>
</evidence>
<evidence type="ECO:0000259" key="12">
    <source>
        <dbReference type="Pfam" id="PF02782"/>
    </source>
</evidence>
<dbReference type="InterPro" id="IPR000577">
    <property type="entry name" value="Carb_kinase_FGGY"/>
</dbReference>
<dbReference type="InterPro" id="IPR018485">
    <property type="entry name" value="FGGY_C"/>
</dbReference>
<dbReference type="HAMAP" id="MF_02220">
    <property type="entry name" value="XylB"/>
    <property type="match status" value="1"/>
</dbReference>
<feature type="domain" description="Carbohydrate kinase FGGY N-terminal" evidence="11">
    <location>
        <begin position="3"/>
        <end position="247"/>
    </location>
</feature>
<feature type="binding site" evidence="8">
    <location>
        <begin position="81"/>
        <end position="82"/>
    </location>
    <ligand>
        <name>substrate</name>
    </ligand>
</feature>
<sequence length="498" mass="53202">MPYFLGIDVSTTATKALLIDSAGKVIAVHSTTYGFETPHPLWSEQDPALWWNGTQRSIRAVLDASKIDPSQIFGVGLTGQMHGLVLLDAAKNVLRPAILWNDQRTQAQCDKIHQRIGRERFIQITGNVALTGFTAPKILWVKENEPEIYARAAHVLLPKDYVRYKLTGEFAMDVADGAGTVLMDLQRRDWSTEVLSALDIPRDWVPPLYEGPQITGRLTPAAAEATGLLTGTPVMAGGGDQAAGAVGMGVVKPGVVGLTVGTSGVVFATTPAALVEPGGRLHAFCHAVPGMWHFMGVMLSAAGSLQWYRDTLAPGVGFDELVKEAESIPAGSEGLQFLPYLSGERTPHPDPFARGAFIGLTVRHGRGHLTRAVLEGVAYGLKDSFTLIQNAGLGEITQVRASGGGTKSRLWRQILASVLEAELVTVNTTEGAAYGAALLAGVGAGNWKDVDAACRAAIVITGKENPDGAQVDSYRKGYEIYRDLYPTLKSTFRKMGGS</sequence>
<dbReference type="GO" id="GO:0042732">
    <property type="term" value="P:D-xylose metabolic process"/>
    <property type="evidence" value="ECO:0007669"/>
    <property type="project" value="UniProtKB-KW"/>
</dbReference>
<dbReference type="PANTHER" id="PTHR43095">
    <property type="entry name" value="SUGAR KINASE"/>
    <property type="match status" value="1"/>
</dbReference>
<dbReference type="OrthoDB" id="9805576at2"/>
<evidence type="ECO:0000313" key="13">
    <source>
        <dbReference type="EMBL" id="GAP13575.1"/>
    </source>
</evidence>
<keyword evidence="7 8" id="KW-0119">Carbohydrate metabolism</keyword>
<name>A0A0S7B8A6_9CHLR</name>
<dbReference type="InterPro" id="IPR043129">
    <property type="entry name" value="ATPase_NBD"/>
</dbReference>
<comment type="catalytic activity">
    <reaction evidence="8 10">
        <text>D-xylulose + ATP = D-xylulose 5-phosphate + ADP + H(+)</text>
        <dbReference type="Rhea" id="RHEA:10964"/>
        <dbReference type="ChEBI" id="CHEBI:15378"/>
        <dbReference type="ChEBI" id="CHEBI:17140"/>
        <dbReference type="ChEBI" id="CHEBI:30616"/>
        <dbReference type="ChEBI" id="CHEBI:57737"/>
        <dbReference type="ChEBI" id="CHEBI:456216"/>
        <dbReference type="EC" id="2.7.1.17"/>
    </reaction>
</comment>
<dbReference type="PANTHER" id="PTHR43095:SF5">
    <property type="entry name" value="XYLULOSE KINASE"/>
    <property type="match status" value="1"/>
</dbReference>
<protein>
    <recommendedName>
        <fullName evidence="8 10">Xylulose kinase</fullName>
        <shortName evidence="8 10">Xylulokinase</shortName>
        <ecNumber evidence="8 10">2.7.1.17</ecNumber>
    </recommendedName>
</protein>
<dbReference type="SUPFAM" id="SSF53067">
    <property type="entry name" value="Actin-like ATPase domain"/>
    <property type="match status" value="2"/>
</dbReference>
<keyword evidence="14" id="KW-1185">Reference proteome</keyword>
<dbReference type="InterPro" id="IPR018483">
    <property type="entry name" value="Carb_kinase_FGGY_CS"/>
</dbReference>
<dbReference type="Pfam" id="PF02782">
    <property type="entry name" value="FGGY_C"/>
    <property type="match status" value="1"/>
</dbReference>
<reference evidence="13" key="1">
    <citation type="submission" date="2015-07" db="EMBL/GenBank/DDBJ databases">
        <title>Draft Genome Sequences of Anaerolinea thermolimosa IMO-1, Bellilinea caldifistulae GOMI-1, Leptolinea tardivitalis YMTK-2, Levilinea saccharolytica KIBI-1,Longilinea arvoryzae KOME-1, Previously Described as Members of the Anaerolineaceae (Chloroflexi).</title>
        <authorList>
            <person name="Sekiguchi Y."/>
            <person name="Ohashi A."/>
            <person name="Matsuura N."/>
            <person name="Tourlousse M.D."/>
        </authorList>
    </citation>
    <scope>NUCLEOTIDE SEQUENCE [LARGE SCALE GENOMIC DNA]</scope>
    <source>
        <strain evidence="13">KOME-1</strain>
    </source>
</reference>
<comment type="function">
    <text evidence="8">Catalyzes the phosphorylation of D-xylulose to D-xylulose 5-phosphate.</text>
</comment>
<dbReference type="PROSITE" id="PS00445">
    <property type="entry name" value="FGGY_KINASES_2"/>
    <property type="match status" value="1"/>
</dbReference>
<dbReference type="GO" id="GO:0004856">
    <property type="term" value="F:D-xylulokinase activity"/>
    <property type="evidence" value="ECO:0007669"/>
    <property type="project" value="UniProtKB-UniRule"/>
</dbReference>
<keyword evidence="4 8" id="KW-0547">Nucleotide-binding</keyword>
<evidence type="ECO:0000256" key="10">
    <source>
        <dbReference type="RuleBase" id="RU364073"/>
    </source>
</evidence>
<dbReference type="InterPro" id="IPR006000">
    <property type="entry name" value="Xylulokinase"/>
</dbReference>
<dbReference type="STRING" id="360412.LARV_01330"/>
<keyword evidence="2 8" id="KW-0859">Xylose metabolism</keyword>
<evidence type="ECO:0000256" key="5">
    <source>
        <dbReference type="ARBA" id="ARBA00022777"/>
    </source>
</evidence>
<dbReference type="GO" id="GO:0005998">
    <property type="term" value="P:xylulose catabolic process"/>
    <property type="evidence" value="ECO:0007669"/>
    <property type="project" value="UniProtKB-UniRule"/>
</dbReference>
<dbReference type="CDD" id="cd07808">
    <property type="entry name" value="ASKHA_NBD_FGGY_EcXK-like"/>
    <property type="match status" value="1"/>
</dbReference>
<dbReference type="PIRSF" id="PIRSF000538">
    <property type="entry name" value="GlpK"/>
    <property type="match status" value="1"/>
</dbReference>
<dbReference type="Pfam" id="PF00370">
    <property type="entry name" value="FGGY_N"/>
    <property type="match status" value="1"/>
</dbReference>
<evidence type="ECO:0000256" key="7">
    <source>
        <dbReference type="ARBA" id="ARBA00023277"/>
    </source>
</evidence>
<evidence type="ECO:0000256" key="3">
    <source>
        <dbReference type="ARBA" id="ARBA00022679"/>
    </source>
</evidence>
<feature type="active site" description="Proton acceptor" evidence="8">
    <location>
        <position position="240"/>
    </location>
</feature>
<keyword evidence="3 8" id="KW-0808">Transferase</keyword>
<comment type="similarity">
    <text evidence="1 8 9">Belongs to the FGGY kinase family.</text>
</comment>
<dbReference type="NCBIfam" id="TIGR01312">
    <property type="entry name" value="XylB"/>
    <property type="match status" value="1"/>
</dbReference>
<dbReference type="InterPro" id="IPR050406">
    <property type="entry name" value="FGGY_Carb_Kinase"/>
</dbReference>
<feature type="domain" description="Carbohydrate kinase FGGY C-terminal" evidence="12">
    <location>
        <begin position="259"/>
        <end position="443"/>
    </location>
</feature>
<evidence type="ECO:0000259" key="11">
    <source>
        <dbReference type="Pfam" id="PF00370"/>
    </source>
</evidence>